<comment type="caution">
    <text evidence="2">The sequence shown here is derived from an EMBL/GenBank/DDBJ whole genome shotgun (WGS) entry which is preliminary data.</text>
</comment>
<feature type="compositionally biased region" description="Basic and acidic residues" evidence="1">
    <location>
        <begin position="1"/>
        <end position="10"/>
    </location>
</feature>
<proteinExistence type="predicted"/>
<evidence type="ECO:0000313" key="3">
    <source>
        <dbReference type="Proteomes" id="UP001501447"/>
    </source>
</evidence>
<dbReference type="EMBL" id="BAAARJ010000003">
    <property type="protein sequence ID" value="GAA2598544.1"/>
    <property type="molecule type" value="Genomic_DNA"/>
</dbReference>
<evidence type="ECO:0000313" key="2">
    <source>
        <dbReference type="EMBL" id="GAA2598544.1"/>
    </source>
</evidence>
<feature type="region of interest" description="Disordered" evidence="1">
    <location>
        <begin position="116"/>
        <end position="251"/>
    </location>
</feature>
<evidence type="ECO:0008006" key="4">
    <source>
        <dbReference type="Google" id="ProtNLM"/>
    </source>
</evidence>
<protein>
    <recommendedName>
        <fullName evidence="4">Translation initiation factor IF-2</fullName>
    </recommendedName>
</protein>
<name>A0ABN3PT30_9ACTN</name>
<gene>
    <name evidence="2" type="ORF">GCM10009863_09900</name>
</gene>
<reference evidence="2 3" key="1">
    <citation type="journal article" date="2019" name="Int. J. Syst. Evol. Microbiol.">
        <title>The Global Catalogue of Microorganisms (GCM) 10K type strain sequencing project: providing services to taxonomists for standard genome sequencing and annotation.</title>
        <authorList>
            <consortium name="The Broad Institute Genomics Platform"/>
            <consortium name="The Broad Institute Genome Sequencing Center for Infectious Disease"/>
            <person name="Wu L."/>
            <person name="Ma J."/>
        </authorList>
    </citation>
    <scope>NUCLEOTIDE SEQUENCE [LARGE SCALE GENOMIC DNA]</scope>
    <source>
        <strain evidence="2 3">JCM 16373</strain>
    </source>
</reference>
<feature type="compositionally biased region" description="Basic and acidic residues" evidence="1">
    <location>
        <begin position="118"/>
        <end position="129"/>
    </location>
</feature>
<dbReference type="Proteomes" id="UP001501447">
    <property type="component" value="Unassembled WGS sequence"/>
</dbReference>
<evidence type="ECO:0000256" key="1">
    <source>
        <dbReference type="SAM" id="MobiDB-lite"/>
    </source>
</evidence>
<accession>A0ABN3PT30</accession>
<keyword evidence="3" id="KW-1185">Reference proteome</keyword>
<feature type="region of interest" description="Disordered" evidence="1">
    <location>
        <begin position="1"/>
        <end position="42"/>
    </location>
</feature>
<feature type="compositionally biased region" description="Low complexity" evidence="1">
    <location>
        <begin position="220"/>
        <end position="242"/>
    </location>
</feature>
<feature type="compositionally biased region" description="Low complexity" evidence="1">
    <location>
        <begin position="131"/>
        <end position="170"/>
    </location>
</feature>
<sequence>MTRPTCDHHGGNQTMPKSYAEQDPYEKVRNSRATLSARGRTSDPEKEFWRTQVCLPLFRVARDRAREAQVQPKLLIDWCKQIEQQAKEARTSGVAPYDFMLRYGQEAADSFAQAQLENEEKQRISRETAEQEAASALPPAPAAPIGGPAQAEVPSAPSGGPGSSEFAAAARGRQSAFGPDGRHLPPLGRDLGTLRPVGGLSAAFGPTGRNLPVPHGYDLPTAAAAYPPAATYPGQRPGQSPSSPKPGPRRG</sequence>
<organism evidence="2 3">
    <name type="scientific">Streptomyces axinellae</name>
    <dbReference type="NCBI Taxonomy" id="552788"/>
    <lineage>
        <taxon>Bacteria</taxon>
        <taxon>Bacillati</taxon>
        <taxon>Actinomycetota</taxon>
        <taxon>Actinomycetes</taxon>
        <taxon>Kitasatosporales</taxon>
        <taxon>Streptomycetaceae</taxon>
        <taxon>Streptomyces</taxon>
    </lineage>
</organism>